<feature type="region of interest" description="Disordered" evidence="2">
    <location>
        <begin position="1224"/>
        <end position="1252"/>
    </location>
</feature>
<evidence type="ECO:0000256" key="1">
    <source>
        <dbReference type="SAM" id="Coils"/>
    </source>
</evidence>
<feature type="compositionally biased region" description="Low complexity" evidence="2">
    <location>
        <begin position="1236"/>
        <end position="1252"/>
    </location>
</feature>
<organism evidence="3 4">
    <name type="scientific">Opisthorchis viverrini</name>
    <name type="common">Southeast Asian liver fluke</name>
    <dbReference type="NCBI Taxonomy" id="6198"/>
    <lineage>
        <taxon>Eukaryota</taxon>
        <taxon>Metazoa</taxon>
        <taxon>Spiralia</taxon>
        <taxon>Lophotrochozoa</taxon>
        <taxon>Platyhelminthes</taxon>
        <taxon>Trematoda</taxon>
        <taxon>Digenea</taxon>
        <taxon>Opisthorchiida</taxon>
        <taxon>Opisthorchiata</taxon>
        <taxon>Opisthorchiidae</taxon>
        <taxon>Opisthorchis</taxon>
    </lineage>
</organism>
<feature type="compositionally biased region" description="Polar residues" evidence="2">
    <location>
        <begin position="483"/>
        <end position="497"/>
    </location>
</feature>
<feature type="region of interest" description="Disordered" evidence="2">
    <location>
        <begin position="1047"/>
        <end position="1081"/>
    </location>
</feature>
<feature type="region of interest" description="Disordered" evidence="2">
    <location>
        <begin position="1508"/>
        <end position="1537"/>
    </location>
</feature>
<feature type="compositionally biased region" description="Polar residues" evidence="2">
    <location>
        <begin position="765"/>
        <end position="776"/>
    </location>
</feature>
<evidence type="ECO:0000256" key="2">
    <source>
        <dbReference type="SAM" id="MobiDB-lite"/>
    </source>
</evidence>
<feature type="region of interest" description="Disordered" evidence="2">
    <location>
        <begin position="626"/>
        <end position="659"/>
    </location>
</feature>
<feature type="compositionally biased region" description="Polar residues" evidence="2">
    <location>
        <begin position="1224"/>
        <end position="1235"/>
    </location>
</feature>
<keyword evidence="4" id="KW-1185">Reference proteome</keyword>
<gene>
    <name evidence="3" type="ORF">X801_01362</name>
</gene>
<evidence type="ECO:0000313" key="4">
    <source>
        <dbReference type="Proteomes" id="UP000243686"/>
    </source>
</evidence>
<feature type="compositionally biased region" description="Low complexity" evidence="2">
    <location>
        <begin position="1420"/>
        <end position="1435"/>
    </location>
</feature>
<feature type="compositionally biased region" description="Low complexity" evidence="2">
    <location>
        <begin position="777"/>
        <end position="793"/>
    </location>
</feature>
<feature type="region of interest" description="Disordered" evidence="2">
    <location>
        <begin position="458"/>
        <end position="507"/>
    </location>
</feature>
<feature type="region of interest" description="Disordered" evidence="2">
    <location>
        <begin position="319"/>
        <end position="339"/>
    </location>
</feature>
<keyword evidence="1" id="KW-0175">Coiled coil</keyword>
<proteinExistence type="predicted"/>
<sequence length="1574" mass="175787">MGLAPDEIDIGLLKTRANESNSIGTVELGRTNFTLADTADAATFYSPPGVRKAKFQSTTLPTCRAGDAWDVRFTIPRLDKSTADNSMIIEDNWSPALSCPVSTFFRNGHSEFGSQNNRASDASSLRVNSTILSRSSSLSTHRSDDFVSLEDHYIRSLFDRQAQLKSQLGRLNNELLELLHEEWKITGVVPEGYDELRITTGQPTQPLKTTSFPLPRTIIQRANTFSRDGCKDTNIPRRNTSTISQYSTHTSPLPSVKCHRDTFPQLTCGENLPDETGADDESWRNDQEFNSDVFQSNEEKLSSNGNTIVSTEYTNTCSEQTTPHIHNDHPTPTPLPEPDEEDVDIRQAFIELQLRRLEVDYAVISELYTVHKKRAAETKREAYRIAYRTNLHKLKEIHIQMEQLRAKLGEDHQSSISQITPRQHRRTWKPLYYKARNWTRGPLSRPISRTCSPLECARQPMGSVPRASNTSCPSPTLFKAPASPTSGSCASRDTSSRLAPDASSECGTESSRLKVLKRVRRPTLLPLLHFFHSGSGMSHSEVLAHDKANTTSVPQTAHLVPRGDATVIEQEVLTSVKPIIREPSKSLKLDCNGFQREKTEYQPSPRIEEYNEFLWPNSLNATPVNPEAREEARSTISFHGSSTSPGYREHGLPESSSSLKYPDKLKRRLKRIRSLSSMVEGVCLDDSPTSELRNTRRSPPKLLQRCYSWSTLNFWLSRNSQPEQRLLAGDCRVRYPCGIPTQMSEGSVDPSRLCSPHQTGRFASTFPSGNFQAQKQSRNAATSSNTSSSNWSTSGCSCMSSQMGDSGCEISSKEPSSDLTIPSSSSRLTVERTYYDSATSQMNSSIKLRQLPNRRQPIRLKDVRGRVPFIEEESGSPYGTSLRVRCICSCLSEHGDQPWDTKSCMHNPTRPCSYYSPKNLEADDGVSLSDCCHNFVNMDPDTTPPPEEFIPRSFDNGETTLTTSSCRSSSLSPTSHLTRDSQVPTDRIKEKTATVDLSSVQDLKRSNLRRSGLRSFSLLKQTVSRMASDKRTTLVLNVNHTRRYSLTNTKLPTPNLSKRKSGVFSTPQTHTVGDGSGISQANPLSLSIEEKSKRTGKFTWTPKLRNSEHGLPESSSSLKYPDKLKRRLKRIRSLSSMVEGVCLDDSPTSELRNTRRSPPKLLQRCYSWSTLNFWLSRNSQPEQRLLAGDCRVRYPCGIPTQMSEGSVDPSRLCSPHQTGRFASTFPSGNFQAQKQSRNAATSSNTSSSNWSTSGCSCMSSQMGDSGCEISSKEPSSDLTIPSSSSRLTVERTYYDSATSQMNSSIKLRQLPNRRQPIRLKDVRGRVPFIEEESGSPYGTSLRVRCICSCLSEHGDQPWDTKSCMHNPTRPCSYYSPKNLEADDGVSLSDCCHNFVNMDPDTTPPPEEFIPRSFDNGETTLTTSSCRSSSLSPTSHLTRDSQVPTDRIKEKTATVDLSSVQDLKRSNLRRSGLRSFSLLKQTVSRMASDKRTTLVLNVNHTRRYSLTNTKLPTPNLSKRKSGVFSTPQTHTVGDGSGISQANPLSLSIEEKSKRTGKFTWTPKLRNSVRLVRWPK</sequence>
<protein>
    <submittedName>
        <fullName evidence="3">Uncharacterized protein</fullName>
    </submittedName>
</protein>
<feature type="compositionally biased region" description="Polar residues" evidence="2">
    <location>
        <begin position="1047"/>
        <end position="1056"/>
    </location>
</feature>
<feature type="compositionally biased region" description="Polar residues" evidence="2">
    <location>
        <begin position="634"/>
        <end position="645"/>
    </location>
</feature>
<feature type="coiled-coil region" evidence="1">
    <location>
        <begin position="154"/>
        <end position="181"/>
    </location>
</feature>
<feature type="region of interest" description="Disordered" evidence="2">
    <location>
        <begin position="765"/>
        <end position="793"/>
    </location>
</feature>
<name>A0A1S8X8G4_OPIVI</name>
<feature type="region of interest" description="Disordered" evidence="2">
    <location>
        <begin position="1420"/>
        <end position="1443"/>
    </location>
</feature>
<feature type="compositionally biased region" description="Polar residues" evidence="2">
    <location>
        <begin position="1063"/>
        <end position="1081"/>
    </location>
</feature>
<dbReference type="EMBL" id="KV891696">
    <property type="protein sequence ID" value="OON22733.1"/>
    <property type="molecule type" value="Genomic_DNA"/>
</dbReference>
<accession>A0A1S8X8G4</accession>
<feature type="compositionally biased region" description="Low complexity" evidence="2">
    <location>
        <begin position="961"/>
        <end position="976"/>
    </location>
</feature>
<reference evidence="3 4" key="1">
    <citation type="submission" date="2015-03" db="EMBL/GenBank/DDBJ databases">
        <title>Draft genome of the nematode, Opisthorchis viverrini.</title>
        <authorList>
            <person name="Mitreva M."/>
        </authorList>
    </citation>
    <scope>NUCLEOTIDE SEQUENCE [LARGE SCALE GENOMIC DNA]</scope>
    <source>
        <strain evidence="3">Khon Kaen</strain>
    </source>
</reference>
<dbReference type="Proteomes" id="UP000243686">
    <property type="component" value="Unassembled WGS sequence"/>
</dbReference>
<feature type="compositionally biased region" description="Polar residues" evidence="2">
    <location>
        <begin position="1522"/>
        <end position="1537"/>
    </location>
</feature>
<feature type="region of interest" description="Disordered" evidence="2">
    <location>
        <begin position="961"/>
        <end position="984"/>
    </location>
</feature>
<evidence type="ECO:0000313" key="3">
    <source>
        <dbReference type="EMBL" id="OON22733.1"/>
    </source>
</evidence>